<dbReference type="InterPro" id="IPR000477">
    <property type="entry name" value="RT_dom"/>
</dbReference>
<proteinExistence type="predicted"/>
<accession>A0A914I7V2</accession>
<dbReference type="PANTHER" id="PTHR35450:SF2">
    <property type="entry name" value="REVERSE TRANSCRIPTASE DOMAIN-CONTAINING PROTEIN"/>
    <property type="match status" value="1"/>
</dbReference>
<name>A0A914I7V2_GLORO</name>
<dbReference type="PROSITE" id="PS50878">
    <property type="entry name" value="RT_POL"/>
    <property type="match status" value="1"/>
</dbReference>
<keyword evidence="3" id="KW-1185">Reference proteome</keyword>
<evidence type="ECO:0000313" key="3">
    <source>
        <dbReference type="Proteomes" id="UP000887572"/>
    </source>
</evidence>
<dbReference type="Pfam" id="PF00078">
    <property type="entry name" value="RVT_1"/>
    <property type="match status" value="1"/>
</dbReference>
<dbReference type="PANTHER" id="PTHR35450">
    <property type="entry name" value="REVERSE TRANSCRIPTASE DOMAIN-CONTAINING PROTEIN"/>
    <property type="match status" value="1"/>
</dbReference>
<reference evidence="4" key="1">
    <citation type="submission" date="2022-11" db="UniProtKB">
        <authorList>
            <consortium name="WormBaseParasite"/>
        </authorList>
    </citation>
    <scope>IDENTIFICATION</scope>
</reference>
<dbReference type="WBParaSite" id="Gr19_v10_g830.t5">
    <property type="protein sequence ID" value="Gr19_v10_g830.t5"/>
    <property type="gene ID" value="Gr19_v10_g830"/>
</dbReference>
<evidence type="ECO:0000259" key="2">
    <source>
        <dbReference type="PROSITE" id="PS50878"/>
    </source>
</evidence>
<feature type="compositionally biased region" description="Polar residues" evidence="1">
    <location>
        <begin position="98"/>
        <end position="107"/>
    </location>
</feature>
<dbReference type="SUPFAM" id="SSF56672">
    <property type="entry name" value="DNA/RNA polymerases"/>
    <property type="match status" value="1"/>
</dbReference>
<dbReference type="InterPro" id="IPR043502">
    <property type="entry name" value="DNA/RNA_pol_sf"/>
</dbReference>
<dbReference type="Proteomes" id="UP000887572">
    <property type="component" value="Unplaced"/>
</dbReference>
<evidence type="ECO:0000256" key="1">
    <source>
        <dbReference type="SAM" id="MobiDB-lite"/>
    </source>
</evidence>
<organism evidence="3 4">
    <name type="scientific">Globodera rostochiensis</name>
    <name type="common">Golden nematode worm</name>
    <name type="synonym">Heterodera rostochiensis</name>
    <dbReference type="NCBI Taxonomy" id="31243"/>
    <lineage>
        <taxon>Eukaryota</taxon>
        <taxon>Metazoa</taxon>
        <taxon>Ecdysozoa</taxon>
        <taxon>Nematoda</taxon>
        <taxon>Chromadorea</taxon>
        <taxon>Rhabditida</taxon>
        <taxon>Tylenchina</taxon>
        <taxon>Tylenchomorpha</taxon>
        <taxon>Tylenchoidea</taxon>
        <taxon>Heteroderidae</taxon>
        <taxon>Heteroderinae</taxon>
        <taxon>Globodera</taxon>
    </lineage>
</organism>
<protein>
    <submittedName>
        <fullName evidence="4">Reverse transcriptase domain-containing protein</fullName>
    </submittedName>
</protein>
<evidence type="ECO:0000313" key="4">
    <source>
        <dbReference type="WBParaSite" id="Gr19_v10_g830.t5"/>
    </source>
</evidence>
<sequence>MAQINLTQNGGGGVVENEDVLPMQNIGGIGEDVIGADNGIMDLDSSIAYYTPLSSPQSAANSTPIPIMQCSQEERPNSRQVVETGLETGGDRAPTAPDCTTNPQNGPAGQEGTPATAPARRVLRSWSENDKICLVVTRKSCLNSCVCSWKKFHVDHWIPLWTEESVDSLRTNLTLCSQYSNLLNRTTISYDIDNWSYRMNASNLRCGLSLRPEQSPVSQEAEPANPQDGVSEAVEEPVIPSIPGAVEEARPIQVELENGTKGNEKKSKYDEFRLIFVHVFNVISREKSAKRKALLIPSRISDEEWKWCDRLFRRYFKSRRGNTTLLRVNQVLYAIGKALEKREAARRRGHMESRQQWYRDQRREISRLRCHIGWITDELNRRKKGEAPTRVQKRNFHAIRHRYAENGKAIRTQHQLERRCESLKGQLALAIDRVRLRQTDEDRKRIRFAPVKRIIEGKPMPSVLDSVECVRSYWQKIVGEPKGFIKTANMQEWQNKLPQIPGQNLTESTHESEYEEWLKVVAKVRPRKAPGPDGIPNLLWKKITPANRWLFEWVMQIREKRCRFPKWLTKGRIVLLPKKPNAQEPGDLRPIACLNTCYKLMTGLMTRWLSRHLNTNGLLPVTQRALVAGEWGCTHSQVLDRTITADARSHGRQLAIAWLDYSKAFDSVPHSYIHHILKVLNVDERLRTAISDLMAGWEVIYELRTKEGTKSSVPLKVQRGVLQGDTLSPLLFCTALIPLTSTIDVKVPKYVTSTLSVGGNTDRAMKMNNIFYMDDCKLFCPNRKDLDEAITLVKEESLAIGLALNASKCAIAQSGPEARVAAGILDIPVIGTGETYKYLGVEQLISPNEVVAWERVKTVMLGKLQILLDSDLAVGQIMNAFNAVVLPIGKYLFGNIIMGNGTFASLVSKARHFDGVVRKMFVDAKLRFAASTPHRLYVNRDKGGFGLKSVESSLCESVVYTWCYILCKPEFVQTRALIQGLTRRGKRNIHKDVKNGILRDIPELAIACMFEDDPEQTGVEIQGQTYADPTQAARVIVKFLRVREQFLVLNEWRKKECAGAVSRNEEIDHQLSYLWILKGMINKRVMRDVLGVQEDSLYTNKRKHDPVKRMCRQCGKAVESVQHIASGCEVFRPTLQLDRHNSVARAIYYELCKMYNLGTLHYSQQIPPVAENDRAKLVWDMNMVTRRVLRSNRPDIVVFDKVKGCISVVEICCCWVGNLKQQTNIKYHKYATNSIAEVTELACDEPQPDINLAGQLMERYGREYNAGVFVVPIVVGVCDLLTAFTEATLDNVAILR</sequence>
<feature type="region of interest" description="Disordered" evidence="1">
    <location>
        <begin position="87"/>
        <end position="115"/>
    </location>
</feature>
<feature type="domain" description="Reverse transcriptase" evidence="2">
    <location>
        <begin position="557"/>
        <end position="843"/>
    </location>
</feature>
<dbReference type="CDD" id="cd01650">
    <property type="entry name" value="RT_nLTR_like"/>
    <property type="match status" value="1"/>
</dbReference>